<dbReference type="EMBL" id="KZ825339">
    <property type="protein sequence ID" value="RAH46173.1"/>
    <property type="molecule type" value="Genomic_DNA"/>
</dbReference>
<dbReference type="Proteomes" id="UP000249057">
    <property type="component" value="Unassembled WGS sequence"/>
</dbReference>
<evidence type="ECO:0000313" key="2">
    <source>
        <dbReference type="Proteomes" id="UP000249057"/>
    </source>
</evidence>
<keyword evidence="2" id="KW-1185">Reference proteome</keyword>
<reference evidence="1" key="1">
    <citation type="submission" date="2018-02" db="EMBL/GenBank/DDBJ databases">
        <title>The genomes of Aspergillus section Nigri reveals drivers in fungal speciation.</title>
        <authorList>
            <consortium name="DOE Joint Genome Institute"/>
            <person name="Vesth T.C."/>
            <person name="Nybo J."/>
            <person name="Theobald S."/>
            <person name="Brandl J."/>
            <person name="Frisvad J.C."/>
            <person name="Nielsen K.F."/>
            <person name="Lyhne E.K."/>
            <person name="Kogle M.E."/>
            <person name="Kuo A."/>
            <person name="Riley R."/>
            <person name="Clum A."/>
            <person name="Nolan M."/>
            <person name="Lipzen A."/>
            <person name="Salamov A."/>
            <person name="Henrissat B."/>
            <person name="Wiebenga A."/>
            <person name="De vries R.P."/>
            <person name="Grigoriev I.V."/>
            <person name="Mortensen U.H."/>
            <person name="Andersen M.R."/>
            <person name="Baker S.E."/>
        </authorList>
    </citation>
    <scope>NUCLEOTIDE SEQUENCE</scope>
    <source>
        <strain evidence="1">CBS 621.78</strain>
    </source>
</reference>
<name>A0ACD1GAI3_9EURO</name>
<organism evidence="1 2">
    <name type="scientific">Aspergillus brunneoviolaceus CBS 621.78</name>
    <dbReference type="NCBI Taxonomy" id="1450534"/>
    <lineage>
        <taxon>Eukaryota</taxon>
        <taxon>Fungi</taxon>
        <taxon>Dikarya</taxon>
        <taxon>Ascomycota</taxon>
        <taxon>Pezizomycotina</taxon>
        <taxon>Eurotiomycetes</taxon>
        <taxon>Eurotiomycetidae</taxon>
        <taxon>Eurotiales</taxon>
        <taxon>Aspergillaceae</taxon>
        <taxon>Aspergillus</taxon>
        <taxon>Aspergillus subgen. Circumdati</taxon>
    </lineage>
</organism>
<protein>
    <submittedName>
        <fullName evidence="1">Uncharacterized protein</fullName>
    </submittedName>
</protein>
<gene>
    <name evidence="1" type="ORF">BO95DRAFT_361817</name>
</gene>
<proteinExistence type="predicted"/>
<accession>A0ACD1GAI3</accession>
<sequence length="261" mass="30210">MEDSKAKQPFLSSYAEGGQNEEIEAADLDLEKASESSTARWTTVQCVLYFLLVVGWLLAITLWFRTAPVQTADRKSPLPASVFKTVKRSFQMDGRYVGPSEETNDHWEALIAAHDVLYMTEQEQRDYNLPPGMPSPYYHPNRPSPPPQDFYVLSIMHQMHCLNHIRAHYWQIKTGGPSTPQYTEKKWNVHINHCFEYLRQSVLCGNAIFEIEGYTPLFVPDEGVATTVSGWGVEHECVDYDAISRFQIDRERQYNRTWFDY</sequence>
<evidence type="ECO:0000313" key="1">
    <source>
        <dbReference type="EMBL" id="RAH46173.1"/>
    </source>
</evidence>